<dbReference type="PANTHER" id="PTHR45228:SF5">
    <property type="entry name" value="CYCLIC DI-GMP PHOSPHODIESTERASE VC_1348-RELATED"/>
    <property type="match status" value="1"/>
</dbReference>
<dbReference type="EMBL" id="CP009788">
    <property type="protein sequence ID" value="AJE03199.1"/>
    <property type="molecule type" value="Genomic_DNA"/>
</dbReference>
<dbReference type="SMART" id="SM00471">
    <property type="entry name" value="HDc"/>
    <property type="match status" value="1"/>
</dbReference>
<dbReference type="Gene3D" id="1.10.3210.10">
    <property type="entry name" value="Hypothetical protein af1432"/>
    <property type="match status" value="1"/>
</dbReference>
<dbReference type="STRING" id="345632.GPICK_07370"/>
<protein>
    <submittedName>
        <fullName evidence="5">Chemotaxis protein CheY</fullName>
    </submittedName>
</protein>
<feature type="domain" description="HD-GYP" evidence="4">
    <location>
        <begin position="152"/>
        <end position="347"/>
    </location>
</feature>
<evidence type="ECO:0000256" key="1">
    <source>
        <dbReference type="PROSITE-ProRule" id="PRU00169"/>
    </source>
</evidence>
<dbReference type="Proteomes" id="UP000057609">
    <property type="component" value="Chromosome"/>
</dbReference>
<dbReference type="AlphaFoldDB" id="A0A0B5BDJ0"/>
<dbReference type="SUPFAM" id="SSF109604">
    <property type="entry name" value="HD-domain/PDEase-like"/>
    <property type="match status" value="1"/>
</dbReference>
<dbReference type="CDD" id="cd00077">
    <property type="entry name" value="HDc"/>
    <property type="match status" value="1"/>
</dbReference>
<dbReference type="RefSeq" id="WP_039741776.1">
    <property type="nucleotide sequence ID" value="NZ_CP009788.1"/>
</dbReference>
<keyword evidence="2" id="KW-0175">Coiled coil</keyword>
<proteinExistence type="predicted"/>
<dbReference type="SMART" id="SM00448">
    <property type="entry name" value="REC"/>
    <property type="match status" value="1"/>
</dbReference>
<reference evidence="5 6" key="1">
    <citation type="journal article" date="2015" name="Genome Announc.">
        <title>Complete Genome of Geobacter pickeringii G13T, a Metal-Reducing Isolate from Sedimentary Kaolin Deposits.</title>
        <authorList>
            <person name="Badalamenti J.P."/>
            <person name="Bond D.R."/>
        </authorList>
    </citation>
    <scope>NUCLEOTIDE SEQUENCE [LARGE SCALE GENOMIC DNA]</scope>
    <source>
        <strain evidence="5 6">G13</strain>
    </source>
</reference>
<dbReference type="InterPro" id="IPR052020">
    <property type="entry name" value="Cyclic_di-GMP/3'3'-cGAMP_PDE"/>
</dbReference>
<dbReference type="OrthoDB" id="9776250at2"/>
<evidence type="ECO:0000313" key="5">
    <source>
        <dbReference type="EMBL" id="AJE03199.1"/>
    </source>
</evidence>
<evidence type="ECO:0000313" key="6">
    <source>
        <dbReference type="Proteomes" id="UP000057609"/>
    </source>
</evidence>
<dbReference type="Gene3D" id="3.40.50.2300">
    <property type="match status" value="1"/>
</dbReference>
<dbReference type="Pfam" id="PF13487">
    <property type="entry name" value="HD_5"/>
    <property type="match status" value="1"/>
</dbReference>
<dbReference type="KEGG" id="gpi:GPICK_07370"/>
<feature type="coiled-coil region" evidence="2">
    <location>
        <begin position="120"/>
        <end position="151"/>
    </location>
</feature>
<keyword evidence="6" id="KW-1185">Reference proteome</keyword>
<feature type="modified residue" description="4-aspartylphosphate" evidence="1">
    <location>
        <position position="53"/>
    </location>
</feature>
<dbReference type="InterPro" id="IPR001789">
    <property type="entry name" value="Sig_transdc_resp-reg_receiver"/>
</dbReference>
<dbReference type="SUPFAM" id="SSF52172">
    <property type="entry name" value="CheY-like"/>
    <property type="match status" value="1"/>
</dbReference>
<keyword evidence="1" id="KW-0597">Phosphoprotein</keyword>
<dbReference type="PROSITE" id="PS50110">
    <property type="entry name" value="RESPONSE_REGULATORY"/>
    <property type="match status" value="1"/>
</dbReference>
<accession>A0A0B5BDJ0</accession>
<dbReference type="InterPro" id="IPR011006">
    <property type="entry name" value="CheY-like_superfamily"/>
</dbReference>
<organism evidence="5 6">
    <name type="scientific">Geobacter pickeringii</name>
    <dbReference type="NCBI Taxonomy" id="345632"/>
    <lineage>
        <taxon>Bacteria</taxon>
        <taxon>Pseudomonadati</taxon>
        <taxon>Thermodesulfobacteriota</taxon>
        <taxon>Desulfuromonadia</taxon>
        <taxon>Geobacterales</taxon>
        <taxon>Geobacteraceae</taxon>
        <taxon>Geobacter</taxon>
    </lineage>
</organism>
<dbReference type="InterPro" id="IPR037522">
    <property type="entry name" value="HD_GYP_dom"/>
</dbReference>
<name>A0A0B5BDJ0_9BACT</name>
<evidence type="ECO:0000259" key="3">
    <source>
        <dbReference type="PROSITE" id="PS50110"/>
    </source>
</evidence>
<dbReference type="HOGENOM" id="CLU_000445_92_10_7"/>
<dbReference type="GO" id="GO:0000160">
    <property type="term" value="P:phosphorelay signal transduction system"/>
    <property type="evidence" value="ECO:0007669"/>
    <property type="project" value="InterPro"/>
</dbReference>
<sequence>MQTTILTVDDEEMIRELLVTALSREGYRCFQAGSSEEARTVLNAAKVDLVLLDIMMPGRSGVDVLKDIKALNSEIVVLMVTAISDMETAMRCIHLGADDYILKPFDIERVLLTIRNSLEKQRLLVENREYQANLERKVEEQTGQIRMAMEELNQTYDHTLTALVRALDAREKETGSHSERVMNYTILLAEMMGIAEPELGIMARGALLHDIGKIGISDNILLKPARLDDAEWIEMKRHPQLGYDILSGIRFLKGAAEMVYAHHERFDGTGYPNRLAGSSIPLGSRIFALVDTLDAMTSDRPYRKALPFEAVTDEIKRCTGSQFDPDIARIFRSISRAQWEDAGKYRFNGR</sequence>
<evidence type="ECO:0000256" key="2">
    <source>
        <dbReference type="SAM" id="Coils"/>
    </source>
</evidence>
<dbReference type="PANTHER" id="PTHR45228">
    <property type="entry name" value="CYCLIC DI-GMP PHOSPHODIESTERASE TM_0186-RELATED"/>
    <property type="match status" value="1"/>
</dbReference>
<gene>
    <name evidence="5" type="ORF">GPICK_07370</name>
</gene>
<dbReference type="PROSITE" id="PS51832">
    <property type="entry name" value="HD_GYP"/>
    <property type="match status" value="1"/>
</dbReference>
<dbReference type="Pfam" id="PF00072">
    <property type="entry name" value="Response_reg"/>
    <property type="match status" value="1"/>
</dbReference>
<dbReference type="InterPro" id="IPR003607">
    <property type="entry name" value="HD/PDEase_dom"/>
</dbReference>
<evidence type="ECO:0000259" key="4">
    <source>
        <dbReference type="PROSITE" id="PS51832"/>
    </source>
</evidence>
<feature type="domain" description="Response regulatory" evidence="3">
    <location>
        <begin position="4"/>
        <end position="118"/>
    </location>
</feature>